<evidence type="ECO:0000313" key="2">
    <source>
        <dbReference type="EMBL" id="KAF2839408.1"/>
    </source>
</evidence>
<feature type="compositionally biased region" description="Polar residues" evidence="1">
    <location>
        <begin position="72"/>
        <end position="103"/>
    </location>
</feature>
<dbReference type="PANTHER" id="PTHR28061:SF1">
    <property type="entry name" value="INO80 COMPLEX SUBUNIT 4"/>
    <property type="match status" value="1"/>
</dbReference>
<feature type="compositionally biased region" description="Basic and acidic residues" evidence="1">
    <location>
        <begin position="32"/>
        <end position="48"/>
    </location>
</feature>
<dbReference type="OrthoDB" id="4093188at2759"/>
<evidence type="ECO:0000256" key="1">
    <source>
        <dbReference type="SAM" id="MobiDB-lite"/>
    </source>
</evidence>
<dbReference type="GO" id="GO:0031011">
    <property type="term" value="C:Ino80 complex"/>
    <property type="evidence" value="ECO:0007669"/>
    <property type="project" value="InterPro"/>
</dbReference>
<evidence type="ECO:0000313" key="3">
    <source>
        <dbReference type="Proteomes" id="UP000799429"/>
    </source>
</evidence>
<feature type="compositionally biased region" description="Polar residues" evidence="1">
    <location>
        <begin position="233"/>
        <end position="263"/>
    </location>
</feature>
<feature type="region of interest" description="Disordered" evidence="1">
    <location>
        <begin position="31"/>
        <end position="150"/>
    </location>
</feature>
<keyword evidence="3" id="KW-1185">Reference proteome</keyword>
<sequence length="282" mass="29367">MSPSTTLTMSSSPKSTNMAKSKLVKLVLSSEALKRFPHEAPVRKESRSKSSSSSTSTPAEHVVDASPLTIPSEMNESPAPNGTANPLPSNPSSDNATSTSQAANGLKRKGIPGPKPGSKRGPPLTADGLPKPRGKPGPKKKPRFLHAGDFNGDPMLLKAALGSMTTTQKLGPKANQGAINAGLRALDRSGKPCRKWERQGLQLKSFTGVVFNVPLWRAPRKVNVDENGDVKSDTTGSSEAKPNNDSSAVPSEKSNGNVDTPNIEQAAVNIVGSPSPAVATPA</sequence>
<feature type="region of interest" description="Disordered" evidence="1">
    <location>
        <begin position="1"/>
        <end position="20"/>
    </location>
</feature>
<dbReference type="EMBL" id="MU006095">
    <property type="protein sequence ID" value="KAF2839408.1"/>
    <property type="molecule type" value="Genomic_DNA"/>
</dbReference>
<dbReference type="AlphaFoldDB" id="A0A9P4SB42"/>
<dbReference type="PANTHER" id="PTHR28061">
    <property type="entry name" value="INO EIGHTY SUBUNIT 4"/>
    <property type="match status" value="1"/>
</dbReference>
<feature type="compositionally biased region" description="Low complexity" evidence="1">
    <location>
        <begin position="1"/>
        <end position="16"/>
    </location>
</feature>
<dbReference type="GO" id="GO:0006338">
    <property type="term" value="P:chromatin remodeling"/>
    <property type="evidence" value="ECO:0007669"/>
    <property type="project" value="InterPro"/>
</dbReference>
<dbReference type="InterPro" id="IPR013175">
    <property type="entry name" value="INO80_su_Ies4"/>
</dbReference>
<feature type="compositionally biased region" description="Basic and acidic residues" evidence="1">
    <location>
        <begin position="222"/>
        <end position="232"/>
    </location>
</feature>
<proteinExistence type="predicted"/>
<comment type="caution">
    <text evidence="2">The sequence shown here is derived from an EMBL/GenBank/DDBJ whole genome shotgun (WGS) entry which is preliminary data.</text>
</comment>
<reference evidence="2" key="1">
    <citation type="journal article" date="2020" name="Stud. Mycol.">
        <title>101 Dothideomycetes genomes: a test case for predicting lifestyles and emergence of pathogens.</title>
        <authorList>
            <person name="Haridas S."/>
            <person name="Albert R."/>
            <person name="Binder M."/>
            <person name="Bloem J."/>
            <person name="Labutti K."/>
            <person name="Salamov A."/>
            <person name="Andreopoulos B."/>
            <person name="Baker S."/>
            <person name="Barry K."/>
            <person name="Bills G."/>
            <person name="Bluhm B."/>
            <person name="Cannon C."/>
            <person name="Castanera R."/>
            <person name="Culley D."/>
            <person name="Daum C."/>
            <person name="Ezra D."/>
            <person name="Gonzalez J."/>
            <person name="Henrissat B."/>
            <person name="Kuo A."/>
            <person name="Liang C."/>
            <person name="Lipzen A."/>
            <person name="Lutzoni F."/>
            <person name="Magnuson J."/>
            <person name="Mondo S."/>
            <person name="Nolan M."/>
            <person name="Ohm R."/>
            <person name="Pangilinan J."/>
            <person name="Park H.-J."/>
            <person name="Ramirez L."/>
            <person name="Alfaro M."/>
            <person name="Sun H."/>
            <person name="Tritt A."/>
            <person name="Yoshinaga Y."/>
            <person name="Zwiers L.-H."/>
            <person name="Turgeon B."/>
            <person name="Goodwin S."/>
            <person name="Spatafora J."/>
            <person name="Crous P."/>
            <person name="Grigoriev I."/>
        </authorList>
    </citation>
    <scope>NUCLEOTIDE SEQUENCE</scope>
    <source>
        <strain evidence="2">CBS 101060</strain>
    </source>
</reference>
<organism evidence="2 3">
    <name type="scientific">Patellaria atrata CBS 101060</name>
    <dbReference type="NCBI Taxonomy" id="1346257"/>
    <lineage>
        <taxon>Eukaryota</taxon>
        <taxon>Fungi</taxon>
        <taxon>Dikarya</taxon>
        <taxon>Ascomycota</taxon>
        <taxon>Pezizomycotina</taxon>
        <taxon>Dothideomycetes</taxon>
        <taxon>Dothideomycetes incertae sedis</taxon>
        <taxon>Patellariales</taxon>
        <taxon>Patellariaceae</taxon>
        <taxon>Patellaria</taxon>
    </lineage>
</organism>
<feature type="compositionally biased region" description="Basic residues" evidence="1">
    <location>
        <begin position="132"/>
        <end position="144"/>
    </location>
</feature>
<dbReference type="Proteomes" id="UP000799429">
    <property type="component" value="Unassembled WGS sequence"/>
</dbReference>
<dbReference type="Pfam" id="PF08193">
    <property type="entry name" value="INO80_Ies4"/>
    <property type="match status" value="1"/>
</dbReference>
<protein>
    <submittedName>
        <fullName evidence="2">DUF1711-domain-containing protein</fullName>
    </submittedName>
</protein>
<gene>
    <name evidence="2" type="ORF">M501DRAFT_789814</name>
</gene>
<accession>A0A9P4SB42</accession>
<feature type="region of interest" description="Disordered" evidence="1">
    <location>
        <begin position="222"/>
        <end position="282"/>
    </location>
</feature>
<name>A0A9P4SB42_9PEZI</name>